<dbReference type="EMBL" id="CP074694">
    <property type="protein sequence ID" value="QVL34301.1"/>
    <property type="molecule type" value="Genomic_DNA"/>
</dbReference>
<feature type="domain" description="Putative restriction endonuclease" evidence="1">
    <location>
        <begin position="31"/>
        <end position="196"/>
    </location>
</feature>
<name>A0A8E6F0A3_9BACT</name>
<dbReference type="KEGG" id="tsph:KIH39_10455"/>
<dbReference type="GO" id="GO:0004519">
    <property type="term" value="F:endonuclease activity"/>
    <property type="evidence" value="ECO:0007669"/>
    <property type="project" value="UniProtKB-KW"/>
</dbReference>
<evidence type="ECO:0000313" key="2">
    <source>
        <dbReference type="EMBL" id="QVL34301.1"/>
    </source>
</evidence>
<dbReference type="Pfam" id="PF05685">
    <property type="entry name" value="Uma2"/>
    <property type="match status" value="1"/>
</dbReference>
<evidence type="ECO:0000259" key="1">
    <source>
        <dbReference type="Pfam" id="PF05685"/>
    </source>
</evidence>
<dbReference type="SUPFAM" id="SSF52980">
    <property type="entry name" value="Restriction endonuclease-like"/>
    <property type="match status" value="1"/>
</dbReference>
<sequence>MSQTSFEKSLDSDWQFILTDILPPQGNWTEEEYLVLTEHRQRLVEFTDGFLEILPIPTEQHQLLLKFLFLVFFNHLERAGGIVMFAPLRLQIRPGKYREPDLMLLQTIQDPRRENRFWTGADLVLEVVSEDKRDRDLIEKKEAYAEAGIPEYWIVNPLNESVTVLRLQSGSYLKFGVYHRGENALSALHPGFFFSVESLFDAGKVP</sequence>
<dbReference type="InterPro" id="IPR008538">
    <property type="entry name" value="Uma2"/>
</dbReference>
<dbReference type="InterPro" id="IPR012296">
    <property type="entry name" value="Nuclease_put_TT1808"/>
</dbReference>
<evidence type="ECO:0000313" key="3">
    <source>
        <dbReference type="Proteomes" id="UP000676194"/>
    </source>
</evidence>
<keyword evidence="2" id="KW-0540">Nuclease</keyword>
<keyword evidence="2" id="KW-0255">Endonuclease</keyword>
<dbReference type="Gene3D" id="3.90.1570.10">
    <property type="entry name" value="tt1808, chain A"/>
    <property type="match status" value="1"/>
</dbReference>
<dbReference type="PANTHER" id="PTHR34107">
    <property type="entry name" value="SLL0198 PROTEIN-RELATED"/>
    <property type="match status" value="1"/>
</dbReference>
<keyword evidence="2" id="KW-0378">Hydrolase</keyword>
<dbReference type="CDD" id="cd06260">
    <property type="entry name" value="DUF820-like"/>
    <property type="match status" value="1"/>
</dbReference>
<dbReference type="PANTHER" id="PTHR34107:SF2">
    <property type="entry name" value="SLL0888 PROTEIN"/>
    <property type="match status" value="1"/>
</dbReference>
<dbReference type="AlphaFoldDB" id="A0A8E6F0A3"/>
<dbReference type="InterPro" id="IPR011335">
    <property type="entry name" value="Restrct_endonuc-II-like"/>
</dbReference>
<keyword evidence="3" id="KW-1185">Reference proteome</keyword>
<accession>A0A8E6F0A3</accession>
<dbReference type="Proteomes" id="UP000676194">
    <property type="component" value="Chromosome"/>
</dbReference>
<organism evidence="2 3">
    <name type="scientific">Telmatocola sphagniphila</name>
    <dbReference type="NCBI Taxonomy" id="1123043"/>
    <lineage>
        <taxon>Bacteria</taxon>
        <taxon>Pseudomonadati</taxon>
        <taxon>Planctomycetota</taxon>
        <taxon>Planctomycetia</taxon>
        <taxon>Gemmatales</taxon>
        <taxon>Gemmataceae</taxon>
    </lineage>
</organism>
<dbReference type="RefSeq" id="WP_213499271.1">
    <property type="nucleotide sequence ID" value="NZ_CP074694.1"/>
</dbReference>
<proteinExistence type="predicted"/>
<gene>
    <name evidence="2" type="ORF">KIH39_10455</name>
</gene>
<reference evidence="2" key="1">
    <citation type="submission" date="2021-05" db="EMBL/GenBank/DDBJ databases">
        <title>Complete genome sequence of the cellulolytic planctomycete Telmatocola sphagniphila SP2T and characterization of the first cellulase from planctomycetes.</title>
        <authorList>
            <person name="Rakitin A.L."/>
            <person name="Beletsky A.V."/>
            <person name="Naumoff D.G."/>
            <person name="Kulichevskaya I.S."/>
            <person name="Mardanov A.V."/>
            <person name="Ravin N.V."/>
            <person name="Dedysh S.N."/>
        </authorList>
    </citation>
    <scope>NUCLEOTIDE SEQUENCE</scope>
    <source>
        <strain evidence="2">SP2T</strain>
    </source>
</reference>
<protein>
    <submittedName>
        <fullName evidence="2">Uma2 family endonuclease</fullName>
    </submittedName>
</protein>